<proteinExistence type="predicted"/>
<dbReference type="Proteomes" id="UP001341840">
    <property type="component" value="Unassembled WGS sequence"/>
</dbReference>
<evidence type="ECO:0000313" key="2">
    <source>
        <dbReference type="Proteomes" id="UP001341840"/>
    </source>
</evidence>
<keyword evidence="2" id="KW-1185">Reference proteome</keyword>
<reference evidence="1 2" key="1">
    <citation type="journal article" date="2023" name="Plants (Basel)">
        <title>Bridging the Gap: Combining Genomics and Transcriptomics Approaches to Understand Stylosanthes scabra, an Orphan Legume from the Brazilian Caatinga.</title>
        <authorList>
            <person name="Ferreira-Neto J.R.C."/>
            <person name="da Silva M.D."/>
            <person name="Binneck E."/>
            <person name="de Melo N.F."/>
            <person name="da Silva R.H."/>
            <person name="de Melo A.L.T.M."/>
            <person name="Pandolfi V."/>
            <person name="Bustamante F.O."/>
            <person name="Brasileiro-Vidal A.C."/>
            <person name="Benko-Iseppon A.M."/>
        </authorList>
    </citation>
    <scope>NUCLEOTIDE SEQUENCE [LARGE SCALE GENOMIC DNA]</scope>
    <source>
        <tissue evidence="1">Leaves</tissue>
    </source>
</reference>
<sequence length="398" mass="43488">MAAFKFLVSLPSGLSKRNKFTCRFILDGSDAEVEKFLDDLLDVKMKRTKLDELMARMADPTRMGPRPVLPASGPSVTATAAATATSASGAGASPLAAAGSPRVEFSSQVSFGPTALDAKKAKKQPPKRDWSRVVDLEEELKEDLTADLQSKRRKKKPKIDEAFEKALGDDSAWEHEVDPLKIGFLEDFDYRKALNAGLTSAPVREALTKMPPEQLLGESYHLHAKSLACLQVGVEAALVAKIKAEKELSTALDQIEVLKGERDSALSFLPFKEKATTLEDKLSVKSLEHQSALDRVAQLEEDQKVLKAQFESSLLSLETERKRAAAAEGQVVSLAASLKICQADLSKATEASEYWRSEWHTLGSEVTEMCQETLDVCVDQVSHLCPSVDLSAITLKSR</sequence>
<organism evidence="1 2">
    <name type="scientific">Stylosanthes scabra</name>
    <dbReference type="NCBI Taxonomy" id="79078"/>
    <lineage>
        <taxon>Eukaryota</taxon>
        <taxon>Viridiplantae</taxon>
        <taxon>Streptophyta</taxon>
        <taxon>Embryophyta</taxon>
        <taxon>Tracheophyta</taxon>
        <taxon>Spermatophyta</taxon>
        <taxon>Magnoliopsida</taxon>
        <taxon>eudicotyledons</taxon>
        <taxon>Gunneridae</taxon>
        <taxon>Pentapetalae</taxon>
        <taxon>rosids</taxon>
        <taxon>fabids</taxon>
        <taxon>Fabales</taxon>
        <taxon>Fabaceae</taxon>
        <taxon>Papilionoideae</taxon>
        <taxon>50 kb inversion clade</taxon>
        <taxon>dalbergioids sensu lato</taxon>
        <taxon>Dalbergieae</taxon>
        <taxon>Pterocarpus clade</taxon>
        <taxon>Stylosanthes</taxon>
    </lineage>
</organism>
<accession>A0ABU6Z5I4</accession>
<dbReference type="EMBL" id="JASCZI010271931">
    <property type="protein sequence ID" value="MED6217862.1"/>
    <property type="molecule type" value="Genomic_DNA"/>
</dbReference>
<name>A0ABU6Z5I4_9FABA</name>
<gene>
    <name evidence="1" type="ORF">PIB30_021503</name>
</gene>
<protein>
    <submittedName>
        <fullName evidence="1">Uncharacterized protein</fullName>
    </submittedName>
</protein>
<evidence type="ECO:0000313" key="1">
    <source>
        <dbReference type="EMBL" id="MED6217862.1"/>
    </source>
</evidence>
<comment type="caution">
    <text evidence="1">The sequence shown here is derived from an EMBL/GenBank/DDBJ whole genome shotgun (WGS) entry which is preliminary data.</text>
</comment>